<keyword evidence="6 13" id="KW-0479">Metal-binding</keyword>
<evidence type="ECO:0000313" key="16">
    <source>
        <dbReference type="EMBL" id="KAG5668809.1"/>
    </source>
</evidence>
<evidence type="ECO:0000256" key="10">
    <source>
        <dbReference type="ARBA" id="ARBA00023004"/>
    </source>
</evidence>
<dbReference type="OrthoDB" id="2789670at2759"/>
<dbReference type="EMBL" id="JADBJN010000004">
    <property type="protein sequence ID" value="KAG5668809.1"/>
    <property type="molecule type" value="Genomic_DNA"/>
</dbReference>
<dbReference type="AlphaFoldDB" id="A0A9J6BG01"/>
<evidence type="ECO:0008006" key="18">
    <source>
        <dbReference type="Google" id="ProtNLM"/>
    </source>
</evidence>
<dbReference type="InterPro" id="IPR036396">
    <property type="entry name" value="Cyt_P450_sf"/>
</dbReference>
<evidence type="ECO:0000256" key="15">
    <source>
        <dbReference type="SAM" id="Phobius"/>
    </source>
</evidence>
<feature type="transmembrane region" description="Helical" evidence="15">
    <location>
        <begin position="37"/>
        <end position="57"/>
    </location>
</feature>
<dbReference type="PRINTS" id="PR00385">
    <property type="entry name" value="P450"/>
</dbReference>
<feature type="binding site" description="axial binding residue" evidence="13">
    <location>
        <position position="454"/>
    </location>
    <ligand>
        <name>heme</name>
        <dbReference type="ChEBI" id="CHEBI:30413"/>
    </ligand>
    <ligandPart>
        <name>Fe</name>
        <dbReference type="ChEBI" id="CHEBI:18248"/>
    </ligandPart>
</feature>
<feature type="transmembrane region" description="Helical" evidence="15">
    <location>
        <begin position="7"/>
        <end position="25"/>
    </location>
</feature>
<dbReference type="Gene3D" id="1.10.630.10">
    <property type="entry name" value="Cytochrome P450"/>
    <property type="match status" value="1"/>
</dbReference>
<dbReference type="PRINTS" id="PR00463">
    <property type="entry name" value="EP450I"/>
</dbReference>
<name>A0A9J6BG01_POLVA</name>
<dbReference type="GO" id="GO:0004497">
    <property type="term" value="F:monooxygenase activity"/>
    <property type="evidence" value="ECO:0007669"/>
    <property type="project" value="UniProtKB-KW"/>
</dbReference>
<reference evidence="16" key="1">
    <citation type="submission" date="2021-03" db="EMBL/GenBank/DDBJ databases">
        <title>Chromosome level genome of the anhydrobiotic midge Polypedilum vanderplanki.</title>
        <authorList>
            <person name="Yoshida Y."/>
            <person name="Kikawada T."/>
            <person name="Gusev O."/>
        </authorList>
    </citation>
    <scope>NUCLEOTIDE SEQUENCE</scope>
    <source>
        <strain evidence="16">NIAS01</strain>
        <tissue evidence="16">Whole body or cell culture</tissue>
    </source>
</reference>
<dbReference type="Proteomes" id="UP001107558">
    <property type="component" value="Chromosome 4"/>
</dbReference>
<evidence type="ECO:0000256" key="1">
    <source>
        <dbReference type="ARBA" id="ARBA00001971"/>
    </source>
</evidence>
<protein>
    <recommendedName>
        <fullName evidence="18">Cytochrome P450</fullName>
    </recommendedName>
</protein>
<evidence type="ECO:0000256" key="6">
    <source>
        <dbReference type="ARBA" id="ARBA00022723"/>
    </source>
</evidence>
<keyword evidence="7" id="KW-0256">Endoplasmic reticulum</keyword>
<comment type="cofactor">
    <cofactor evidence="1 13">
        <name>heme</name>
        <dbReference type="ChEBI" id="CHEBI:30413"/>
    </cofactor>
</comment>
<evidence type="ECO:0000256" key="14">
    <source>
        <dbReference type="RuleBase" id="RU000461"/>
    </source>
</evidence>
<dbReference type="SUPFAM" id="SSF48264">
    <property type="entry name" value="Cytochrome P450"/>
    <property type="match status" value="1"/>
</dbReference>
<evidence type="ECO:0000256" key="8">
    <source>
        <dbReference type="ARBA" id="ARBA00022848"/>
    </source>
</evidence>
<evidence type="ECO:0000256" key="12">
    <source>
        <dbReference type="ARBA" id="ARBA00023136"/>
    </source>
</evidence>
<dbReference type="FunFam" id="1.10.630.10:FF:000042">
    <property type="entry name" value="Cytochrome P450"/>
    <property type="match status" value="1"/>
</dbReference>
<comment type="caution">
    <text evidence="16">The sequence shown here is derived from an EMBL/GenBank/DDBJ whole genome shotgun (WGS) entry which is preliminary data.</text>
</comment>
<dbReference type="InterPro" id="IPR050476">
    <property type="entry name" value="Insect_CytP450_Detox"/>
</dbReference>
<dbReference type="GO" id="GO:0005506">
    <property type="term" value="F:iron ion binding"/>
    <property type="evidence" value="ECO:0007669"/>
    <property type="project" value="InterPro"/>
</dbReference>
<dbReference type="InterPro" id="IPR001128">
    <property type="entry name" value="Cyt_P450"/>
</dbReference>
<dbReference type="PROSITE" id="PS00086">
    <property type="entry name" value="CYTOCHROME_P450"/>
    <property type="match status" value="1"/>
</dbReference>
<keyword evidence="8" id="KW-0492">Microsome</keyword>
<organism evidence="16 17">
    <name type="scientific">Polypedilum vanderplanki</name>
    <name type="common">Sleeping chironomid midge</name>
    <dbReference type="NCBI Taxonomy" id="319348"/>
    <lineage>
        <taxon>Eukaryota</taxon>
        <taxon>Metazoa</taxon>
        <taxon>Ecdysozoa</taxon>
        <taxon>Arthropoda</taxon>
        <taxon>Hexapoda</taxon>
        <taxon>Insecta</taxon>
        <taxon>Pterygota</taxon>
        <taxon>Neoptera</taxon>
        <taxon>Endopterygota</taxon>
        <taxon>Diptera</taxon>
        <taxon>Nematocera</taxon>
        <taxon>Chironomoidea</taxon>
        <taxon>Chironomidae</taxon>
        <taxon>Chironominae</taxon>
        <taxon>Polypedilum</taxon>
        <taxon>Polypedilum</taxon>
    </lineage>
</organism>
<evidence type="ECO:0000256" key="7">
    <source>
        <dbReference type="ARBA" id="ARBA00022824"/>
    </source>
</evidence>
<evidence type="ECO:0000256" key="11">
    <source>
        <dbReference type="ARBA" id="ARBA00023033"/>
    </source>
</evidence>
<dbReference type="InterPro" id="IPR017972">
    <property type="entry name" value="Cyt_P450_CS"/>
</dbReference>
<keyword evidence="9 14" id="KW-0560">Oxidoreductase</keyword>
<keyword evidence="5 13" id="KW-0349">Heme</keyword>
<dbReference type="CDD" id="cd11056">
    <property type="entry name" value="CYP6-like"/>
    <property type="match status" value="1"/>
</dbReference>
<comment type="similarity">
    <text evidence="4 14">Belongs to the cytochrome P450 family.</text>
</comment>
<dbReference type="PANTHER" id="PTHR24292:SF100">
    <property type="entry name" value="CYTOCHROME P450 6A16, ISOFORM B-RELATED"/>
    <property type="match status" value="1"/>
</dbReference>
<keyword evidence="10 13" id="KW-0408">Iron</keyword>
<dbReference type="Pfam" id="PF00067">
    <property type="entry name" value="p450"/>
    <property type="match status" value="1"/>
</dbReference>
<evidence type="ECO:0000256" key="4">
    <source>
        <dbReference type="ARBA" id="ARBA00010617"/>
    </source>
</evidence>
<dbReference type="GO" id="GO:0016705">
    <property type="term" value="F:oxidoreductase activity, acting on paired donors, with incorporation or reduction of molecular oxygen"/>
    <property type="evidence" value="ECO:0007669"/>
    <property type="project" value="InterPro"/>
</dbReference>
<keyword evidence="17" id="KW-1185">Reference proteome</keyword>
<evidence type="ECO:0000256" key="3">
    <source>
        <dbReference type="ARBA" id="ARBA00004406"/>
    </source>
</evidence>
<gene>
    <name evidence="16" type="ORF">PVAND_016733</name>
</gene>
<accession>A0A9J6BG01</accession>
<dbReference type="GO" id="GO:0020037">
    <property type="term" value="F:heme binding"/>
    <property type="evidence" value="ECO:0007669"/>
    <property type="project" value="InterPro"/>
</dbReference>
<keyword evidence="12 15" id="KW-0472">Membrane</keyword>
<dbReference type="PANTHER" id="PTHR24292">
    <property type="entry name" value="CYTOCHROME P450"/>
    <property type="match status" value="1"/>
</dbReference>
<keyword evidence="15" id="KW-0812">Transmembrane</keyword>
<evidence type="ECO:0000256" key="13">
    <source>
        <dbReference type="PIRSR" id="PIRSR602401-1"/>
    </source>
</evidence>
<dbReference type="GO" id="GO:0005789">
    <property type="term" value="C:endoplasmic reticulum membrane"/>
    <property type="evidence" value="ECO:0007669"/>
    <property type="project" value="UniProtKB-SubCell"/>
</dbReference>
<evidence type="ECO:0000313" key="17">
    <source>
        <dbReference type="Proteomes" id="UP001107558"/>
    </source>
</evidence>
<dbReference type="InterPro" id="IPR002401">
    <property type="entry name" value="Cyt_P450_E_grp-I"/>
</dbReference>
<evidence type="ECO:0000256" key="2">
    <source>
        <dbReference type="ARBA" id="ARBA00004174"/>
    </source>
</evidence>
<keyword evidence="11 14" id="KW-0503">Monooxygenase</keyword>
<evidence type="ECO:0000256" key="9">
    <source>
        <dbReference type="ARBA" id="ARBA00023002"/>
    </source>
</evidence>
<comment type="subcellular location">
    <subcellularLocation>
        <location evidence="3">Endoplasmic reticulum membrane</location>
        <topology evidence="3">Peripheral membrane protein</topology>
    </subcellularLocation>
    <subcellularLocation>
        <location evidence="2">Microsome membrane</location>
        <topology evidence="2">Peripheral membrane protein</topology>
    </subcellularLocation>
</comment>
<keyword evidence="15" id="KW-1133">Transmembrane helix</keyword>
<proteinExistence type="inferred from homology"/>
<sequence>MSFVIGIMVFVVSLILINQYLFGYWKRRNFAYAEPTFLIGNIAKLLSMEVTFNAFMADLYKKHKDKKYFGIYFSYRPTLVVNDPEIIQQIIIKELQSFHDRPMPINEENDPIAQNLFFLKGKKWRDLRVKLTPLFTSNKLKNMFPILNECGKVLHTFIDGNLRKGNKVLEFKDLLSRLTTNNIALVAFGVESDCINDRENYFRKIGTSIFTGSIKRAFLNFMSILLPNIMTKLKLKFATKELEDFFISLVTETIEYREKNNIVRNDFMQLMIQLKNQGFLTADKEGTKIEKGNEKITKLTLDDVVGQTFVFFAAGFETSSSTMTFTLYELCKNREIMRKVQEEIDSKMNGENEFTYEMINDMKYLDCCIDETLRKYPFVAIFRLTTKDFKIHGSDNIVEAGTPVHIPVLGIQRDPDIYENPLEYRPERFLYSPNGNGKVKGLFYLPFGDGPRSCIGARMGKLQVKLGLAVILSRYNLEFNDKSLYNGEIEFDPIPITLSMKKNLELLVTARN</sequence>
<evidence type="ECO:0000256" key="5">
    <source>
        <dbReference type="ARBA" id="ARBA00022617"/>
    </source>
</evidence>